<dbReference type="Proteomes" id="UP000243024">
    <property type="component" value="Unassembled WGS sequence"/>
</dbReference>
<dbReference type="STRING" id="1484.SA87_05370"/>
<keyword evidence="2" id="KW-1185">Reference proteome</keyword>
<evidence type="ECO:0000313" key="1">
    <source>
        <dbReference type="EMBL" id="OAR05200.1"/>
    </source>
</evidence>
<sequence length="63" mass="6560">MAGSALLPWPGHPPLTFTAVRQSGGVNGTRGWIKGRSLSGFGRGGSVAFCRKGFTQTFPGIQP</sequence>
<protein>
    <submittedName>
        <fullName evidence="1">Uncharacterized protein</fullName>
    </submittedName>
</protein>
<name>A0A132MGN9_HYDSH</name>
<proteinExistence type="predicted"/>
<gene>
    <name evidence="1" type="ORF">SA87_05370</name>
</gene>
<comment type="caution">
    <text evidence="1">The sequence shown here is derived from an EMBL/GenBank/DDBJ whole genome shotgun (WGS) entry which is preliminary data.</text>
</comment>
<accession>A0A132MGN9</accession>
<organism evidence="1 2">
    <name type="scientific">Hydrogenibacillus schlegelii</name>
    <name type="common">Bacillus schlegelii</name>
    <dbReference type="NCBI Taxonomy" id="1484"/>
    <lineage>
        <taxon>Bacteria</taxon>
        <taxon>Bacillati</taxon>
        <taxon>Bacillota</taxon>
        <taxon>Bacilli</taxon>
        <taxon>Bacillales</taxon>
        <taxon>Bacillales Family X. Incertae Sedis</taxon>
        <taxon>Hydrogenibacillus</taxon>
    </lineage>
</organism>
<dbReference type="AlphaFoldDB" id="A0A132MGN9"/>
<reference evidence="1 2" key="1">
    <citation type="submission" date="2015-09" db="EMBL/GenBank/DDBJ databases">
        <title>Draft genome sequence of Hydrogenibacillus schlegelii DSM 2000.</title>
        <authorList>
            <person name="Hemp J."/>
        </authorList>
    </citation>
    <scope>NUCLEOTIDE SEQUENCE [LARGE SCALE GENOMIC DNA]</scope>
    <source>
        <strain evidence="1 2">MA 48</strain>
    </source>
</reference>
<dbReference type="EMBL" id="JXBB01000003">
    <property type="protein sequence ID" value="OAR05200.1"/>
    <property type="molecule type" value="Genomic_DNA"/>
</dbReference>
<evidence type="ECO:0000313" key="2">
    <source>
        <dbReference type="Proteomes" id="UP000243024"/>
    </source>
</evidence>